<gene>
    <name evidence="2" type="ORF">PBAT_06395</name>
</gene>
<dbReference type="RefSeq" id="WP_068647689.1">
    <property type="nucleotide sequence ID" value="NZ_CP043611.1"/>
</dbReference>
<dbReference type="Pfam" id="PF00805">
    <property type="entry name" value="Pentapeptide"/>
    <property type="match status" value="1"/>
</dbReference>
<proteinExistence type="predicted"/>
<dbReference type="AlphaFoldDB" id="A0A168Q2U3"/>
<feature type="region of interest" description="Disordered" evidence="1">
    <location>
        <begin position="184"/>
        <end position="203"/>
    </location>
</feature>
<feature type="compositionally biased region" description="Basic residues" evidence="1">
    <location>
        <begin position="188"/>
        <end position="198"/>
    </location>
</feature>
<name>A0A168Q2U3_9BACL</name>
<dbReference type="InterPro" id="IPR001646">
    <property type="entry name" value="5peptide_repeat"/>
</dbReference>
<reference evidence="2 3" key="1">
    <citation type="submission" date="2016-03" db="EMBL/GenBank/DDBJ databases">
        <title>Draft genome sequence of Paenibacillus antarcticus CECT 5836.</title>
        <authorList>
            <person name="Shin S.-K."/>
            <person name="Yi H."/>
        </authorList>
    </citation>
    <scope>NUCLEOTIDE SEQUENCE [LARGE SCALE GENOMIC DNA]</scope>
    <source>
        <strain evidence="2 3">CECT 5836</strain>
    </source>
</reference>
<dbReference type="EMBL" id="LVJI01000007">
    <property type="protein sequence ID" value="OAB47327.1"/>
    <property type="molecule type" value="Genomic_DNA"/>
</dbReference>
<organism evidence="2 3">
    <name type="scientific">Paenibacillus antarcticus</name>
    <dbReference type="NCBI Taxonomy" id="253703"/>
    <lineage>
        <taxon>Bacteria</taxon>
        <taxon>Bacillati</taxon>
        <taxon>Bacillota</taxon>
        <taxon>Bacilli</taxon>
        <taxon>Bacillales</taxon>
        <taxon>Paenibacillaceae</taxon>
        <taxon>Paenibacillus</taxon>
    </lineage>
</organism>
<evidence type="ECO:0000313" key="3">
    <source>
        <dbReference type="Proteomes" id="UP000077355"/>
    </source>
</evidence>
<dbReference type="Proteomes" id="UP000077355">
    <property type="component" value="Unassembled WGS sequence"/>
</dbReference>
<accession>A0A168Q2U3</accession>
<sequence>MSENHEYSESYQDWSRDSLQADCENCFGLCCAALPFAASVDFAIDKDAGQPCHNLQPDFRCGIHTTLRQQGFRGCTVFDCFGAGQKVSQVTYGGQDWRQAPGTAKQMFEVLSIMRQLHELLWYLSEAMTLQAARSIHSEVITAFEETERLTQLSPNSLVELDMLAHRAVINALLLRTSELVRAETEHKKKNAPRRQKNPGRGADLIGANLKGANLRAANLRGAYLIATDLRGADLRYADLIGADFRDANISGADLTGSIFLTQFQVNGAKGDDDTKLPPSITRPMHWSAV</sequence>
<dbReference type="Gene3D" id="2.160.20.80">
    <property type="entry name" value="E3 ubiquitin-protein ligase SopA"/>
    <property type="match status" value="1"/>
</dbReference>
<evidence type="ECO:0000313" key="2">
    <source>
        <dbReference type="EMBL" id="OAB47327.1"/>
    </source>
</evidence>
<feature type="region of interest" description="Disordered" evidence="1">
    <location>
        <begin position="271"/>
        <end position="290"/>
    </location>
</feature>
<dbReference type="SUPFAM" id="SSF141571">
    <property type="entry name" value="Pentapeptide repeat-like"/>
    <property type="match status" value="1"/>
</dbReference>
<dbReference type="InterPro" id="IPR051082">
    <property type="entry name" value="Pentapeptide-BTB/POZ_domain"/>
</dbReference>
<dbReference type="PANTHER" id="PTHR14136:SF17">
    <property type="entry name" value="BTB_POZ DOMAIN-CONTAINING PROTEIN KCTD9"/>
    <property type="match status" value="1"/>
</dbReference>
<evidence type="ECO:0000256" key="1">
    <source>
        <dbReference type="SAM" id="MobiDB-lite"/>
    </source>
</evidence>
<protein>
    <submittedName>
        <fullName evidence="2">Oxetanocin A resistance protein</fullName>
    </submittedName>
</protein>
<comment type="caution">
    <text evidence="2">The sequence shown here is derived from an EMBL/GenBank/DDBJ whole genome shotgun (WGS) entry which is preliminary data.</text>
</comment>
<dbReference type="PANTHER" id="PTHR14136">
    <property type="entry name" value="BTB_POZ DOMAIN-CONTAINING PROTEIN KCTD9"/>
    <property type="match status" value="1"/>
</dbReference>
<keyword evidence="3" id="KW-1185">Reference proteome</keyword>